<feature type="domain" description="Tetracyclin repressor-like C-terminal" evidence="5">
    <location>
        <begin position="117"/>
        <end position="216"/>
    </location>
</feature>
<organism evidence="6 7">
    <name type="scientific">Dyella halodurans</name>
    <dbReference type="NCBI Taxonomy" id="1920171"/>
    <lineage>
        <taxon>Bacteria</taxon>
        <taxon>Pseudomonadati</taxon>
        <taxon>Pseudomonadota</taxon>
        <taxon>Gammaproteobacteria</taxon>
        <taxon>Lysobacterales</taxon>
        <taxon>Rhodanobacteraceae</taxon>
        <taxon>Dyella</taxon>
    </lineage>
</organism>
<evidence type="ECO:0000259" key="4">
    <source>
        <dbReference type="Pfam" id="PF00440"/>
    </source>
</evidence>
<dbReference type="Proteomes" id="UP001595961">
    <property type="component" value="Unassembled WGS sequence"/>
</dbReference>
<evidence type="ECO:0000256" key="1">
    <source>
        <dbReference type="ARBA" id="ARBA00023015"/>
    </source>
</evidence>
<dbReference type="SUPFAM" id="SSF48498">
    <property type="entry name" value="Tetracyclin repressor-like, C-terminal domain"/>
    <property type="match status" value="1"/>
</dbReference>
<accession>A0ABV9C495</accession>
<dbReference type="Pfam" id="PF16925">
    <property type="entry name" value="TetR_C_13"/>
    <property type="match status" value="1"/>
</dbReference>
<dbReference type="InterPro" id="IPR009057">
    <property type="entry name" value="Homeodomain-like_sf"/>
</dbReference>
<dbReference type="EMBL" id="JBHSGA010000017">
    <property type="protein sequence ID" value="MFC4527796.1"/>
    <property type="molecule type" value="Genomic_DNA"/>
</dbReference>
<evidence type="ECO:0000313" key="6">
    <source>
        <dbReference type="EMBL" id="MFC4527796.1"/>
    </source>
</evidence>
<evidence type="ECO:0000259" key="5">
    <source>
        <dbReference type="Pfam" id="PF16925"/>
    </source>
</evidence>
<evidence type="ECO:0000313" key="7">
    <source>
        <dbReference type="Proteomes" id="UP001595961"/>
    </source>
</evidence>
<comment type="caution">
    <text evidence="6">The sequence shown here is derived from an EMBL/GenBank/DDBJ whole genome shotgun (WGS) entry which is preliminary data.</text>
</comment>
<dbReference type="InterPro" id="IPR011075">
    <property type="entry name" value="TetR_C"/>
</dbReference>
<reference evidence="7" key="1">
    <citation type="journal article" date="2019" name="Int. J. Syst. Evol. Microbiol.">
        <title>The Global Catalogue of Microorganisms (GCM) 10K type strain sequencing project: providing services to taxonomists for standard genome sequencing and annotation.</title>
        <authorList>
            <consortium name="The Broad Institute Genomics Platform"/>
            <consortium name="The Broad Institute Genome Sequencing Center for Infectious Disease"/>
            <person name="Wu L."/>
            <person name="Ma J."/>
        </authorList>
    </citation>
    <scope>NUCLEOTIDE SEQUENCE [LARGE SCALE GENOMIC DNA]</scope>
    <source>
        <strain evidence="7">CCM 4481</strain>
    </source>
</reference>
<dbReference type="InterPro" id="IPR001647">
    <property type="entry name" value="HTH_TetR"/>
</dbReference>
<feature type="domain" description="HTH tetR-type" evidence="4">
    <location>
        <begin position="46"/>
        <end position="88"/>
    </location>
</feature>
<evidence type="ECO:0000256" key="2">
    <source>
        <dbReference type="ARBA" id="ARBA00023125"/>
    </source>
</evidence>
<dbReference type="SUPFAM" id="SSF46689">
    <property type="entry name" value="Homeodomain-like"/>
    <property type="match status" value="1"/>
</dbReference>
<dbReference type="PANTHER" id="PTHR47506">
    <property type="entry name" value="TRANSCRIPTIONAL REGULATORY PROTEIN"/>
    <property type="match status" value="1"/>
</dbReference>
<name>A0ABV9C495_9GAMM</name>
<dbReference type="InterPro" id="IPR036271">
    <property type="entry name" value="Tet_transcr_reg_TetR-rel_C_sf"/>
</dbReference>
<keyword evidence="3" id="KW-0804">Transcription</keyword>
<dbReference type="Pfam" id="PF00440">
    <property type="entry name" value="TetR_N"/>
    <property type="match status" value="1"/>
</dbReference>
<dbReference type="Gene3D" id="1.10.10.60">
    <property type="entry name" value="Homeodomain-like"/>
    <property type="match status" value="1"/>
</dbReference>
<keyword evidence="1" id="KW-0805">Transcription regulation</keyword>
<proteinExistence type="predicted"/>
<gene>
    <name evidence="6" type="ORF">ACFO5W_14225</name>
</gene>
<keyword evidence="2" id="KW-0238">DNA-binding</keyword>
<dbReference type="RefSeq" id="WP_266151781.1">
    <property type="nucleotide sequence ID" value="NZ_CP064028.1"/>
</dbReference>
<protein>
    <submittedName>
        <fullName evidence="6">TetR/AcrR family transcriptional regulator</fullName>
    </submittedName>
</protein>
<keyword evidence="7" id="KW-1185">Reference proteome</keyword>
<dbReference type="Gene3D" id="1.10.357.10">
    <property type="entry name" value="Tetracycline Repressor, domain 2"/>
    <property type="match status" value="1"/>
</dbReference>
<evidence type="ECO:0000256" key="3">
    <source>
        <dbReference type="ARBA" id="ARBA00023163"/>
    </source>
</evidence>
<dbReference type="PANTHER" id="PTHR47506:SF1">
    <property type="entry name" value="HTH-TYPE TRANSCRIPTIONAL REGULATOR YJDC"/>
    <property type="match status" value="1"/>
</dbReference>
<sequence>MLFVLPRIIFSQKLEVKFFMRIDTKQTEAAKRPRGRPRAYEPEVALRQAADAFWKAGYSGTSLDDITAATGMNRPSLRAAFGDKHTMYLKALADYWDLKFAVMHEALASDRSLKDTLMNVYDAALSIYFSGDGHARGCFVVGTAITEAVNDPEIQGIVMDGLRMLDADFEARLRLARAAGELKADADPGALAVLASATMHTIAIRARAGAPRKELRKLARKAVSVICG</sequence>